<evidence type="ECO:0000313" key="2">
    <source>
        <dbReference type="EMBL" id="MBW3467741.1"/>
    </source>
</evidence>
<proteinExistence type="predicted"/>
<keyword evidence="1" id="KW-0812">Transmembrane</keyword>
<name>A0A951MA46_9BACT</name>
<keyword evidence="1" id="KW-1133">Transmembrane helix</keyword>
<sequence length="371" mass="42555">MIKKYSLLAILVFFNFYTQAFSQVIENYDSRLFENQEKGLLKLNYTSQVTLDLGNFPQSSMRFAVPGGTSVFMNDKLWFYAEGDTVVIERVQDLKDFFGIKSNTDVEFIALSAVNRLSDLSVKKGYFDQLATEDIPNDTDVLDLGKRKSSSFGDFYLSGLVIILFLVAIFKLIFPVVLKFFISPKTLVTGEDFSEAGIFQKFFSIDVIFYLLMLSLLLMLNISLAAYVMEVPIYTKVTAGGLNSLFFYWILGAAAIVLLFILKFIFLKSMVAVFDLGKYEFSHFFYLLRLLSLSLFMVTLIVTYFFINDQSLILEVVRSMSWVFFWVYLVGIAYLFIILVNRVPFKNYHLFAYICTAELIPFLVIAKLIMG</sequence>
<dbReference type="RefSeq" id="WP_219288067.1">
    <property type="nucleotide sequence ID" value="NZ_RPHB01000003.1"/>
</dbReference>
<dbReference type="Pfam" id="PF14093">
    <property type="entry name" value="DUF4271"/>
    <property type="match status" value="1"/>
</dbReference>
<keyword evidence="3" id="KW-1185">Reference proteome</keyword>
<reference evidence="2 3" key="1">
    <citation type="journal article" date="2020" name="Syst. Appl. Microbiol.">
        <title>Arthrospiribacter ruber gen. nov., sp. nov., a novel bacterium isolated from Arthrospira cultures.</title>
        <authorList>
            <person name="Waleron M."/>
            <person name="Misztak A."/>
            <person name="Waleron M.M."/>
            <person name="Furmaniak M."/>
            <person name="Mrozik A."/>
            <person name="Waleron K."/>
        </authorList>
    </citation>
    <scope>NUCLEOTIDE SEQUENCE [LARGE SCALE GENOMIC DNA]</scope>
    <source>
        <strain evidence="2 3">DPMB0001</strain>
    </source>
</reference>
<feature type="transmembrane region" description="Helical" evidence="1">
    <location>
        <begin position="286"/>
        <end position="307"/>
    </location>
</feature>
<accession>A0A951MA46</accession>
<organism evidence="2 3">
    <name type="scientific">Arthrospiribacter ruber</name>
    <dbReference type="NCBI Taxonomy" id="2487934"/>
    <lineage>
        <taxon>Bacteria</taxon>
        <taxon>Pseudomonadati</taxon>
        <taxon>Bacteroidota</taxon>
        <taxon>Cytophagia</taxon>
        <taxon>Cytophagales</taxon>
        <taxon>Cyclobacteriaceae</taxon>
        <taxon>Arthrospiribacter</taxon>
    </lineage>
</organism>
<feature type="transmembrane region" description="Helical" evidence="1">
    <location>
        <begin position="203"/>
        <end position="226"/>
    </location>
</feature>
<dbReference type="Proteomes" id="UP000727490">
    <property type="component" value="Unassembled WGS sequence"/>
</dbReference>
<dbReference type="EMBL" id="RPHB01000003">
    <property type="protein sequence ID" value="MBW3467741.1"/>
    <property type="molecule type" value="Genomic_DNA"/>
</dbReference>
<dbReference type="InterPro" id="IPR025367">
    <property type="entry name" value="DUF4271"/>
</dbReference>
<protein>
    <submittedName>
        <fullName evidence="2">DUF4271 domain-containing protein</fullName>
    </submittedName>
</protein>
<evidence type="ECO:0000313" key="3">
    <source>
        <dbReference type="Proteomes" id="UP000727490"/>
    </source>
</evidence>
<evidence type="ECO:0000256" key="1">
    <source>
        <dbReference type="SAM" id="Phobius"/>
    </source>
</evidence>
<feature type="transmembrane region" description="Helical" evidence="1">
    <location>
        <begin position="155"/>
        <end position="182"/>
    </location>
</feature>
<keyword evidence="1" id="KW-0472">Membrane</keyword>
<gene>
    <name evidence="2" type="ORF">EGN73_07910</name>
</gene>
<dbReference type="AlphaFoldDB" id="A0A951MA46"/>
<comment type="caution">
    <text evidence="2">The sequence shown here is derived from an EMBL/GenBank/DDBJ whole genome shotgun (WGS) entry which is preliminary data.</text>
</comment>
<feature type="transmembrane region" description="Helical" evidence="1">
    <location>
        <begin position="350"/>
        <end position="370"/>
    </location>
</feature>
<feature type="transmembrane region" description="Helical" evidence="1">
    <location>
        <begin position="319"/>
        <end position="338"/>
    </location>
</feature>
<feature type="transmembrane region" description="Helical" evidence="1">
    <location>
        <begin position="246"/>
        <end position="266"/>
    </location>
</feature>